<gene>
    <name evidence="1" type="ORF">LMKDKBCB_02289</name>
</gene>
<dbReference type="EMBL" id="CABWIH010000058">
    <property type="protein sequence ID" value="VWM02410.1"/>
    <property type="molecule type" value="Genomic_DNA"/>
</dbReference>
<name>A0A5K1JEL9_9ACTN</name>
<dbReference type="RefSeq" id="WP_156064215.1">
    <property type="nucleotide sequence ID" value="NZ_CABWIH010000058.1"/>
</dbReference>
<reference evidence="1 2" key="1">
    <citation type="submission" date="2019-10" db="EMBL/GenBank/DDBJ databases">
        <authorList>
            <person name="Wolf R A."/>
        </authorList>
    </citation>
    <scope>NUCLEOTIDE SEQUENCE [LARGE SCALE GENOMIC DNA]</scope>
    <source>
        <strain evidence="1">Collinsella_aerofaciens_AK_138A</strain>
    </source>
</reference>
<sequence>MNAEVIAERLRGQAETWRGYLPDDTLWDMSDHQFTESALMAFGLDDLDMPVYEAFEKLADMFAAVAKAAKVDTDVLREVADQLDYDCSEKATLNSINLVGKAQAKRIREAIGDADYR</sequence>
<dbReference type="AlphaFoldDB" id="A0A5K1JEL9"/>
<evidence type="ECO:0000313" key="1">
    <source>
        <dbReference type="EMBL" id="VWM02410.1"/>
    </source>
</evidence>
<evidence type="ECO:0000313" key="2">
    <source>
        <dbReference type="Proteomes" id="UP000330807"/>
    </source>
</evidence>
<protein>
    <submittedName>
        <fullName evidence="1">Uncharacterized protein</fullName>
    </submittedName>
</protein>
<accession>A0A5K1JEL9</accession>
<proteinExistence type="predicted"/>
<dbReference type="Proteomes" id="UP000330807">
    <property type="component" value="Unassembled WGS sequence"/>
</dbReference>
<organism evidence="1 2">
    <name type="scientific">Collinsella aerofaciens</name>
    <dbReference type="NCBI Taxonomy" id="74426"/>
    <lineage>
        <taxon>Bacteria</taxon>
        <taxon>Bacillati</taxon>
        <taxon>Actinomycetota</taxon>
        <taxon>Coriobacteriia</taxon>
        <taxon>Coriobacteriales</taxon>
        <taxon>Coriobacteriaceae</taxon>
        <taxon>Collinsella</taxon>
    </lineage>
</organism>